<organism evidence="3 4">
    <name type="scientific">Trichococcus pasteurii</name>
    <dbReference type="NCBI Taxonomy" id="43064"/>
    <lineage>
        <taxon>Bacteria</taxon>
        <taxon>Bacillati</taxon>
        <taxon>Bacillota</taxon>
        <taxon>Bacilli</taxon>
        <taxon>Lactobacillales</taxon>
        <taxon>Carnobacteriaceae</taxon>
        <taxon>Trichococcus</taxon>
    </lineage>
</organism>
<protein>
    <submittedName>
        <fullName evidence="3">Auxin efflux carrier</fullName>
    </submittedName>
</protein>
<dbReference type="AlphaFoldDB" id="A0A1W1IJ10"/>
<dbReference type="OrthoDB" id="371211at2"/>
<dbReference type="Proteomes" id="UP000195985">
    <property type="component" value="Unassembled WGS sequence"/>
</dbReference>
<evidence type="ECO:0000256" key="2">
    <source>
        <dbReference type="SAM" id="Phobius"/>
    </source>
</evidence>
<dbReference type="PANTHER" id="PTHR36838">
    <property type="entry name" value="AUXIN EFFLUX CARRIER FAMILY PROTEIN"/>
    <property type="match status" value="1"/>
</dbReference>
<feature type="transmembrane region" description="Helical" evidence="2">
    <location>
        <begin position="12"/>
        <end position="29"/>
    </location>
</feature>
<feature type="transmembrane region" description="Helical" evidence="2">
    <location>
        <begin position="94"/>
        <end position="113"/>
    </location>
</feature>
<feature type="transmembrane region" description="Helical" evidence="2">
    <location>
        <begin position="41"/>
        <end position="58"/>
    </location>
</feature>
<keyword evidence="2" id="KW-0812">Transmembrane</keyword>
<evidence type="ECO:0000313" key="4">
    <source>
        <dbReference type="Proteomes" id="UP000195985"/>
    </source>
</evidence>
<dbReference type="EMBL" id="FWEY01000009">
    <property type="protein sequence ID" value="SLM52925.1"/>
    <property type="molecule type" value="Genomic_DNA"/>
</dbReference>
<keyword evidence="1" id="KW-0813">Transport</keyword>
<gene>
    <name evidence="3" type="ORF">TPAS_2633</name>
</gene>
<keyword evidence="2" id="KW-1133">Transmembrane helix</keyword>
<dbReference type="PANTHER" id="PTHR36838:SF3">
    <property type="entry name" value="TRANSPORTER AUXIN EFFLUX CARRIER EC FAMILY"/>
    <property type="match status" value="1"/>
</dbReference>
<keyword evidence="2" id="KW-0472">Membrane</keyword>
<proteinExistence type="predicted"/>
<dbReference type="RefSeq" id="WP_086943648.1">
    <property type="nucleotide sequence ID" value="NZ_FONM01000010.1"/>
</dbReference>
<reference evidence="4" key="1">
    <citation type="submission" date="2016-04" db="EMBL/GenBank/DDBJ databases">
        <authorList>
            <person name="Strepis N."/>
        </authorList>
    </citation>
    <scope>NUCLEOTIDE SEQUENCE [LARGE SCALE GENOMIC DNA]</scope>
</reference>
<evidence type="ECO:0000256" key="1">
    <source>
        <dbReference type="ARBA" id="ARBA00022448"/>
    </source>
</evidence>
<sequence>MNDIITIALKAFPVIALITTGVVLEKTAFISADAVRGMKKLILNLALPCLLFLILLDADLQTDYLWGSVAVFITCLLAFSMGFLFKKMWKSPNAFFPSIYSSFVTGIIGYPLFISTFGAEHLYRLAILDIGNLLFIFIVLATFLDKVGCNQTGRKRMSLKDQVKHIVKSPFLITIFLGILASMLGGRMFFHTNPVTSAFVIAAGMLAEITLPLILLVIGYELHFDLKQLLVPLPAVLLRIGMMLLFAYLLNTFIIDRLLGLDRLFQMAVYTMFICPPSFIIPVFIEGDCPDKSFILNFLSLNVILSIMTFIILMTVLL</sequence>
<feature type="transmembrane region" description="Helical" evidence="2">
    <location>
        <begin position="197"/>
        <end position="218"/>
    </location>
</feature>
<evidence type="ECO:0000313" key="3">
    <source>
        <dbReference type="EMBL" id="SLM52925.1"/>
    </source>
</evidence>
<dbReference type="STRING" id="43064.SAMN04488086_1106"/>
<feature type="transmembrane region" description="Helical" evidence="2">
    <location>
        <begin position="230"/>
        <end position="255"/>
    </location>
</feature>
<feature type="transmembrane region" description="Helical" evidence="2">
    <location>
        <begin position="125"/>
        <end position="144"/>
    </location>
</feature>
<accession>A0A1W1IJ10</accession>
<feature type="transmembrane region" description="Helical" evidence="2">
    <location>
        <begin position="64"/>
        <end position="85"/>
    </location>
</feature>
<feature type="transmembrane region" description="Helical" evidence="2">
    <location>
        <begin position="294"/>
        <end position="317"/>
    </location>
</feature>
<keyword evidence="4" id="KW-1185">Reference proteome</keyword>
<feature type="transmembrane region" description="Helical" evidence="2">
    <location>
        <begin position="267"/>
        <end position="285"/>
    </location>
</feature>
<name>A0A1W1IJ10_9LACT</name>
<feature type="transmembrane region" description="Helical" evidence="2">
    <location>
        <begin position="165"/>
        <end position="185"/>
    </location>
</feature>